<dbReference type="InterPro" id="IPR036182">
    <property type="entry name" value="PCuAC_sf"/>
</dbReference>
<reference evidence="2 3" key="1">
    <citation type="submission" date="2019-03" db="EMBL/GenBank/DDBJ databases">
        <authorList>
            <person name="Kox A.R. M."/>
        </authorList>
    </citation>
    <scope>NUCLEOTIDE SEQUENCE [LARGE SCALE GENOMIC DNA]</scope>
    <source>
        <strain evidence="2">MTUNDRAET4 annotated genome</strain>
    </source>
</reference>
<feature type="chain" id="PRO_5020333567" description="Copper chaperone PCu(A)C" evidence="1">
    <location>
        <begin position="28"/>
        <end position="169"/>
    </location>
</feature>
<accession>A0A4U8Z0W1</accession>
<gene>
    <name evidence="2" type="ORF">MTUNDRAET4_2016</name>
</gene>
<dbReference type="PANTHER" id="PTHR36302:SF1">
    <property type="entry name" value="COPPER CHAPERONE PCU(A)C"/>
    <property type="match status" value="1"/>
</dbReference>
<proteinExistence type="predicted"/>
<dbReference type="OrthoDB" id="9796962at2"/>
<dbReference type="KEGG" id="mtun:MTUNDRAET4_2016"/>
<dbReference type="InterPro" id="IPR058248">
    <property type="entry name" value="Lxx211020-like"/>
</dbReference>
<dbReference type="AlphaFoldDB" id="A0A4U8Z0W1"/>
<protein>
    <recommendedName>
        <fullName evidence="4">Copper chaperone PCu(A)C</fullName>
    </recommendedName>
</protein>
<name>A0A4U8Z0W1_METTU</name>
<dbReference type="Pfam" id="PF04314">
    <property type="entry name" value="PCuAC"/>
    <property type="match status" value="1"/>
</dbReference>
<dbReference type="Gene3D" id="2.60.40.1890">
    <property type="entry name" value="PCu(A)C copper chaperone"/>
    <property type="match status" value="1"/>
</dbReference>
<keyword evidence="1" id="KW-0732">Signal</keyword>
<evidence type="ECO:0000256" key="1">
    <source>
        <dbReference type="SAM" id="SignalP"/>
    </source>
</evidence>
<organism evidence="2 3">
    <name type="scientific">Methylocella tundrae</name>
    <dbReference type="NCBI Taxonomy" id="227605"/>
    <lineage>
        <taxon>Bacteria</taxon>
        <taxon>Pseudomonadati</taxon>
        <taxon>Pseudomonadota</taxon>
        <taxon>Alphaproteobacteria</taxon>
        <taxon>Hyphomicrobiales</taxon>
        <taxon>Beijerinckiaceae</taxon>
        <taxon>Methylocella</taxon>
    </lineage>
</organism>
<sequence>MSILNRRAFAGALAMSAVLVFGESAFAKDFKFGDLEIIQPWSRATPSSAKAAGGWLVIKNGGETPDRLVSATAEIADRAAVHEMTMSGGVMSMRALKDGLAIPARSEVVLKPGSYHLMFEDLKRPLKQGESFSGTLTFEKAGTVSVTYSVEGMGATAPGHEGQSHGDMH</sequence>
<evidence type="ECO:0000313" key="2">
    <source>
        <dbReference type="EMBL" id="VFU08909.1"/>
    </source>
</evidence>
<dbReference type="Proteomes" id="UP000294360">
    <property type="component" value="Chromosome"/>
</dbReference>
<dbReference type="RefSeq" id="WP_134489036.1">
    <property type="nucleotide sequence ID" value="NZ_CP139089.1"/>
</dbReference>
<dbReference type="EMBL" id="LR536450">
    <property type="protein sequence ID" value="VFU08909.1"/>
    <property type="molecule type" value="Genomic_DNA"/>
</dbReference>
<evidence type="ECO:0008006" key="4">
    <source>
        <dbReference type="Google" id="ProtNLM"/>
    </source>
</evidence>
<feature type="signal peptide" evidence="1">
    <location>
        <begin position="1"/>
        <end position="27"/>
    </location>
</feature>
<evidence type="ECO:0000313" key="3">
    <source>
        <dbReference type="Proteomes" id="UP000294360"/>
    </source>
</evidence>
<dbReference type="InterPro" id="IPR007410">
    <property type="entry name" value="LpqE-like"/>
</dbReference>
<dbReference type="SUPFAM" id="SSF110087">
    <property type="entry name" value="DR1885-like metal-binding protein"/>
    <property type="match status" value="1"/>
</dbReference>
<dbReference type="PANTHER" id="PTHR36302">
    <property type="entry name" value="BLR7088 PROTEIN"/>
    <property type="match status" value="1"/>
</dbReference>